<gene>
    <name evidence="4" type="ORF">APUTEX25_000291</name>
</gene>
<dbReference type="PROSITE" id="PS50222">
    <property type="entry name" value="EF_HAND_2"/>
    <property type="match status" value="2"/>
</dbReference>
<dbReference type="AlphaFoldDB" id="A0A3M7KY30"/>
<dbReference type="InterPro" id="IPR011992">
    <property type="entry name" value="EF-hand-dom_pair"/>
</dbReference>
<reference evidence="5" key="1">
    <citation type="journal article" date="2018" name="Algal Res.">
        <title>Characterization of plant carbon substrate utilization by Auxenochlorella protothecoides.</title>
        <authorList>
            <person name="Vogler B.W."/>
            <person name="Starkenburg S.R."/>
            <person name="Sudasinghe N."/>
            <person name="Schambach J.Y."/>
            <person name="Rollin J.A."/>
            <person name="Pattathil S."/>
            <person name="Barry A.N."/>
        </authorList>
    </citation>
    <scope>NUCLEOTIDE SEQUENCE [LARGE SCALE GENOMIC DNA]</scope>
    <source>
        <strain evidence="5">UTEX 25</strain>
    </source>
</reference>
<protein>
    <recommendedName>
        <fullName evidence="3">EF-hand domain-containing protein</fullName>
    </recommendedName>
</protein>
<dbReference type="InterPro" id="IPR018247">
    <property type="entry name" value="EF_Hand_1_Ca_BS"/>
</dbReference>
<evidence type="ECO:0000259" key="3">
    <source>
        <dbReference type="PROSITE" id="PS50222"/>
    </source>
</evidence>
<evidence type="ECO:0000313" key="5">
    <source>
        <dbReference type="Proteomes" id="UP000279271"/>
    </source>
</evidence>
<feature type="region of interest" description="Disordered" evidence="2">
    <location>
        <begin position="127"/>
        <end position="154"/>
    </location>
</feature>
<comment type="caution">
    <text evidence="4">The sequence shown here is derived from an EMBL/GenBank/DDBJ whole genome shotgun (WGS) entry which is preliminary data.</text>
</comment>
<dbReference type="Proteomes" id="UP000279271">
    <property type="component" value="Unassembled WGS sequence"/>
</dbReference>
<proteinExistence type="predicted"/>
<evidence type="ECO:0000256" key="2">
    <source>
        <dbReference type="SAM" id="MobiDB-lite"/>
    </source>
</evidence>
<dbReference type="CDD" id="cd00051">
    <property type="entry name" value="EFh"/>
    <property type="match status" value="1"/>
</dbReference>
<dbReference type="SUPFAM" id="SSF47473">
    <property type="entry name" value="EF-hand"/>
    <property type="match status" value="1"/>
</dbReference>
<accession>A0A3M7KY30</accession>
<dbReference type="InterPro" id="IPR002048">
    <property type="entry name" value="EF_hand_dom"/>
</dbReference>
<dbReference type="PROSITE" id="PS00018">
    <property type="entry name" value="EF_HAND_1"/>
    <property type="match status" value="2"/>
</dbReference>
<evidence type="ECO:0000256" key="1">
    <source>
        <dbReference type="ARBA" id="ARBA00022837"/>
    </source>
</evidence>
<feature type="domain" description="EF-hand" evidence="3">
    <location>
        <begin position="4"/>
        <end position="39"/>
    </location>
</feature>
<feature type="region of interest" description="Disordered" evidence="2">
    <location>
        <begin position="549"/>
        <end position="586"/>
    </location>
</feature>
<feature type="domain" description="EF-hand" evidence="3">
    <location>
        <begin position="40"/>
        <end position="75"/>
    </location>
</feature>
<evidence type="ECO:0000313" key="4">
    <source>
        <dbReference type="EMBL" id="RMZ54774.1"/>
    </source>
</evidence>
<dbReference type="EMBL" id="QOKY01000172">
    <property type="protein sequence ID" value="RMZ54774.1"/>
    <property type="molecule type" value="Genomic_DNA"/>
</dbReference>
<name>A0A3M7KY30_AUXPR</name>
<organism evidence="4 5">
    <name type="scientific">Auxenochlorella protothecoides</name>
    <name type="common">Green microalga</name>
    <name type="synonym">Chlorella protothecoides</name>
    <dbReference type="NCBI Taxonomy" id="3075"/>
    <lineage>
        <taxon>Eukaryota</taxon>
        <taxon>Viridiplantae</taxon>
        <taxon>Chlorophyta</taxon>
        <taxon>core chlorophytes</taxon>
        <taxon>Trebouxiophyceae</taxon>
        <taxon>Chlorellales</taxon>
        <taxon>Chlorellaceae</taxon>
        <taxon>Auxenochlorella</taxon>
    </lineage>
</organism>
<dbReference type="Gene3D" id="1.10.238.10">
    <property type="entry name" value="EF-hand"/>
    <property type="match status" value="1"/>
</dbReference>
<dbReference type="SMART" id="SM00054">
    <property type="entry name" value="EFh"/>
    <property type="match status" value="2"/>
</dbReference>
<sequence length="893" mass="93717">MTAQQLADMEMCFNMMDSDASGAIDASELSDAFGLLGIRIGPTGIAALLDKVDKDGTGEIELGEFSEMMTEQLAQLAQGAESASAAGLLSLDVVVVGYRRAKLLQALQGADNEFLLATAAGEAAAQAGARGREASPLPEGRGPGVAEPIPLRAARPTSLQARRARAVLERALGQRSRVLAVGVVLRAGQANGRSQDMVRDAKGVHQGHRHTAQLAAQRLHHALDGLGLLRGQVVVVTEQDVGVDARQRKQVRQRLEAAAAVGVVAALHARVHGLQRHALDVRPGQVLGSCEGGYGCRVGTAGSPRTVPRELSCAPLQPPEVEQAPVPGLEGAVAARVLAQTRGHGVQHARSAVAQRGDEEARVAQVAWRGVVREQRVGGQRVAQRSAQVGPGGGERGAAEGVAVLLEQQASHLLQQDGVVALKGLKDVVVGAQGAQTVDGRVAVPAAALAAHRQRGGGEPGGVGLEPRAERVHVGRQRLVARALHLHVLVHQRVLGEGQRVGGGQRGQQAQLLGGVVQYRHLRRCAPGAKLLALRGVADGDGQPALEHAQAAGGETHAPTGQLPQRGRKALGRGGHGRGVPPRAVHAGEAVQQCAARHAYMREPDGAVVHAVEAHLVAAILNVHARSQAPRRGAQRHHKGVHAVVVQLAAAGGRRDLEAREDRGGQTVLRRVPDPPLERAVVGGMDDPLVGLDVQHCLGLQRRHVRAVAQLGHGEAAGEVEAVDGVEVAAAVLLRAQVQHAAAPQAVLHPHLHRQAQVHQGHELAQVEVAPGVGGQQRQWALPRRQQRAQAAPHQLPVLLLGQGLQLLHQQLRVLPEHGVHLLLQQVGGVHVTLHQRGVEPGELAVRPRGGGKGGHRIILGWVRREVASQNVLTTGHGGVSWTSRPECLQSGR</sequence>
<dbReference type="GO" id="GO:0005509">
    <property type="term" value="F:calcium ion binding"/>
    <property type="evidence" value="ECO:0007669"/>
    <property type="project" value="InterPro"/>
</dbReference>
<dbReference type="Pfam" id="PF13499">
    <property type="entry name" value="EF-hand_7"/>
    <property type="match status" value="1"/>
</dbReference>
<keyword evidence="1" id="KW-0106">Calcium</keyword>